<evidence type="ECO:0000313" key="2">
    <source>
        <dbReference type="EMBL" id="GFC96304.1"/>
    </source>
</evidence>
<accession>A0A699SF80</accession>
<comment type="caution">
    <text evidence="2">The sequence shown here is derived from an EMBL/GenBank/DDBJ whole genome shotgun (WGS) entry which is preliminary data.</text>
</comment>
<reference evidence="2" key="1">
    <citation type="journal article" date="2019" name="Sci. Rep.">
        <title>Draft genome of Tanacetum cinerariifolium, the natural source of mosquito coil.</title>
        <authorList>
            <person name="Yamashiro T."/>
            <person name="Shiraishi A."/>
            <person name="Satake H."/>
            <person name="Nakayama K."/>
        </authorList>
    </citation>
    <scope>NUCLEOTIDE SEQUENCE</scope>
</reference>
<dbReference type="AlphaFoldDB" id="A0A699SF80"/>
<feature type="region of interest" description="Disordered" evidence="1">
    <location>
        <begin position="1"/>
        <end position="72"/>
    </location>
</feature>
<evidence type="ECO:0000256" key="1">
    <source>
        <dbReference type="SAM" id="MobiDB-lite"/>
    </source>
</evidence>
<gene>
    <name evidence="2" type="ORF">Tci_868274</name>
</gene>
<protein>
    <submittedName>
        <fullName evidence="2">Uncharacterized protein</fullName>
    </submittedName>
</protein>
<name>A0A699SF80_TANCI</name>
<feature type="non-terminal residue" evidence="2">
    <location>
        <position position="1"/>
    </location>
</feature>
<sequence length="162" mass="17977">FEVKEPKFEGRKPESEVDVSPSSSAKTKKHDAKTKREAKGKSPIDTTIGQNSTNNTNTFSAAGPSNSDVNPTLREYSYVDHSQYPNDPTMPALEDITYSDDKEDVGVEADFSNLETTITISPILTTRVHKDHPVTQIIGDLSTATQIRYMTRMVKDQGDLLR</sequence>
<dbReference type="EMBL" id="BKCJ011159377">
    <property type="protein sequence ID" value="GFC96304.1"/>
    <property type="molecule type" value="Genomic_DNA"/>
</dbReference>
<proteinExistence type="predicted"/>
<feature type="compositionally biased region" description="Polar residues" evidence="1">
    <location>
        <begin position="59"/>
        <end position="70"/>
    </location>
</feature>
<feature type="compositionally biased region" description="Basic and acidic residues" evidence="1">
    <location>
        <begin position="1"/>
        <end position="15"/>
    </location>
</feature>
<organism evidence="2">
    <name type="scientific">Tanacetum cinerariifolium</name>
    <name type="common">Dalmatian daisy</name>
    <name type="synonym">Chrysanthemum cinerariifolium</name>
    <dbReference type="NCBI Taxonomy" id="118510"/>
    <lineage>
        <taxon>Eukaryota</taxon>
        <taxon>Viridiplantae</taxon>
        <taxon>Streptophyta</taxon>
        <taxon>Embryophyta</taxon>
        <taxon>Tracheophyta</taxon>
        <taxon>Spermatophyta</taxon>
        <taxon>Magnoliopsida</taxon>
        <taxon>eudicotyledons</taxon>
        <taxon>Gunneridae</taxon>
        <taxon>Pentapetalae</taxon>
        <taxon>asterids</taxon>
        <taxon>campanulids</taxon>
        <taxon>Asterales</taxon>
        <taxon>Asteraceae</taxon>
        <taxon>Asteroideae</taxon>
        <taxon>Anthemideae</taxon>
        <taxon>Anthemidinae</taxon>
        <taxon>Tanacetum</taxon>
    </lineage>
</organism>